<proteinExistence type="predicted"/>
<sequence>MAAPMPGTLVETLRNIYKYLGNDDPVVDENAIFQEPRMSRQNPSKCDLCLPLIRHGGCDTFTLAVLLFPEYKTLKMKIDIEKVQRELPNISKSWMIPIKQCSTSPNSLCILLHRSETFNLTINHILAQKAFLDIAHCHKHVFLGKDSGLESDECIDLTKLRTILAFRSLANIFSYLGYVVETRDEHLENLRRETCNKYHVCHKSLCLERNPDHSLILCGAVLDKATGAKASGIGAQEYYRNKTAAFKKTAEGRETSSDCRSLGEILSKAEVAAELLWVKLHDNVSVNLLGENEEMGVARGATFLLYNHVRLRCIRKKFDQEVENGNYQRLPSIDQIDFGLLTQNEEWDLLLLIIQFPFLLIQCVSPKGKFSLHPLLVGLDKICRTFSVYYRRVRVLTESRPQLLPVMYARLYLLHSVEHVLGLGLSIFNMKTLDYM</sequence>
<dbReference type="InterPro" id="IPR037380">
    <property type="entry name" value="DALRD3"/>
</dbReference>
<dbReference type="SMART" id="SM00836">
    <property type="entry name" value="DALR_1"/>
    <property type="match status" value="1"/>
</dbReference>
<keyword evidence="3" id="KW-1185">Reference proteome</keyword>
<reference evidence="2" key="2">
    <citation type="journal article" date="2023" name="BMC Genomics">
        <title>Pest status, molecular evolution, and epigenetic factors derived from the genome assembly of Frankliniella fusca, a thysanopteran phytovirus vector.</title>
        <authorList>
            <person name="Catto M.A."/>
            <person name="Labadie P.E."/>
            <person name="Jacobson A.L."/>
            <person name="Kennedy G.G."/>
            <person name="Srinivasan R."/>
            <person name="Hunt B.G."/>
        </authorList>
    </citation>
    <scope>NUCLEOTIDE SEQUENCE</scope>
    <source>
        <strain evidence="2">PL_HMW_Pooled</strain>
    </source>
</reference>
<dbReference type="Gene3D" id="1.10.730.10">
    <property type="entry name" value="Isoleucyl-tRNA Synthetase, Domain 1"/>
    <property type="match status" value="1"/>
</dbReference>
<dbReference type="PANTHER" id="PTHR16043:SF1">
    <property type="entry name" value="DALR ANTICODON-BINDING DOMAIN-CONTAINING PROTEIN 3"/>
    <property type="match status" value="1"/>
</dbReference>
<protein>
    <submittedName>
        <fullName evidence="2">DALR anticodon-binding domain-containing protein 3</fullName>
    </submittedName>
</protein>
<evidence type="ECO:0000259" key="1">
    <source>
        <dbReference type="SMART" id="SM00836"/>
    </source>
</evidence>
<dbReference type="GO" id="GO:0106217">
    <property type="term" value="P:tRNA C3-cytosine methylation"/>
    <property type="evidence" value="ECO:0007669"/>
    <property type="project" value="TreeGrafter"/>
</dbReference>
<feature type="domain" description="DALR anticodon binding" evidence="1">
    <location>
        <begin position="304"/>
        <end position="436"/>
    </location>
</feature>
<dbReference type="GO" id="GO:0004814">
    <property type="term" value="F:arginine-tRNA ligase activity"/>
    <property type="evidence" value="ECO:0007669"/>
    <property type="project" value="InterPro"/>
</dbReference>
<dbReference type="InterPro" id="IPR009080">
    <property type="entry name" value="tRNAsynth_Ia_anticodon-bd"/>
</dbReference>
<name>A0AAE1LS90_9NEOP</name>
<accession>A0AAE1LS90</accession>
<evidence type="ECO:0000313" key="2">
    <source>
        <dbReference type="EMBL" id="KAK3930726.1"/>
    </source>
</evidence>
<dbReference type="GO" id="GO:0000049">
    <property type="term" value="F:tRNA binding"/>
    <property type="evidence" value="ECO:0007669"/>
    <property type="project" value="TreeGrafter"/>
</dbReference>
<dbReference type="GO" id="GO:0006420">
    <property type="term" value="P:arginyl-tRNA aminoacylation"/>
    <property type="evidence" value="ECO:0007669"/>
    <property type="project" value="InterPro"/>
</dbReference>
<dbReference type="GO" id="GO:0005524">
    <property type="term" value="F:ATP binding"/>
    <property type="evidence" value="ECO:0007669"/>
    <property type="project" value="InterPro"/>
</dbReference>
<organism evidence="2 3">
    <name type="scientific">Frankliniella fusca</name>
    <dbReference type="NCBI Taxonomy" id="407009"/>
    <lineage>
        <taxon>Eukaryota</taxon>
        <taxon>Metazoa</taxon>
        <taxon>Ecdysozoa</taxon>
        <taxon>Arthropoda</taxon>
        <taxon>Hexapoda</taxon>
        <taxon>Insecta</taxon>
        <taxon>Pterygota</taxon>
        <taxon>Neoptera</taxon>
        <taxon>Paraneoptera</taxon>
        <taxon>Thysanoptera</taxon>
        <taxon>Terebrantia</taxon>
        <taxon>Thripoidea</taxon>
        <taxon>Thripidae</taxon>
        <taxon>Frankliniella</taxon>
    </lineage>
</organism>
<comment type="caution">
    <text evidence="2">The sequence shown here is derived from an EMBL/GenBank/DDBJ whole genome shotgun (WGS) entry which is preliminary data.</text>
</comment>
<dbReference type="AlphaFoldDB" id="A0AAE1LS90"/>
<reference evidence="2" key="1">
    <citation type="submission" date="2021-07" db="EMBL/GenBank/DDBJ databases">
        <authorList>
            <person name="Catto M.A."/>
            <person name="Jacobson A."/>
            <person name="Kennedy G."/>
            <person name="Labadie P."/>
            <person name="Hunt B.G."/>
            <person name="Srinivasan R."/>
        </authorList>
    </citation>
    <scope>NUCLEOTIDE SEQUENCE</scope>
    <source>
        <strain evidence="2">PL_HMW_Pooled</strain>
        <tissue evidence="2">Head</tissue>
    </source>
</reference>
<dbReference type="Proteomes" id="UP001219518">
    <property type="component" value="Unassembled WGS sequence"/>
</dbReference>
<dbReference type="EMBL" id="JAHWGI010001412">
    <property type="protein sequence ID" value="KAK3930726.1"/>
    <property type="molecule type" value="Genomic_DNA"/>
</dbReference>
<dbReference type="Pfam" id="PF05746">
    <property type="entry name" value="DALR_1"/>
    <property type="match status" value="1"/>
</dbReference>
<dbReference type="InterPro" id="IPR008909">
    <property type="entry name" value="DALR_anticod-bd"/>
</dbReference>
<gene>
    <name evidence="2" type="ORF">KUF71_024083</name>
</gene>
<dbReference type="SUPFAM" id="SSF47323">
    <property type="entry name" value="Anticodon-binding domain of a subclass of class I aminoacyl-tRNA synthetases"/>
    <property type="match status" value="1"/>
</dbReference>
<evidence type="ECO:0000313" key="3">
    <source>
        <dbReference type="Proteomes" id="UP001219518"/>
    </source>
</evidence>
<dbReference type="PANTHER" id="PTHR16043">
    <property type="entry name" value="DALRD3 PROTEIN"/>
    <property type="match status" value="1"/>
</dbReference>